<dbReference type="STRING" id="53501.SAMN04488043_106103"/>
<evidence type="ECO:0000313" key="2">
    <source>
        <dbReference type="EMBL" id="CUH68519.1"/>
    </source>
</evidence>
<proteinExistence type="predicted"/>
<accession>A0A0P1FK93</accession>
<keyword evidence="3" id="KW-1185">Reference proteome</keyword>
<keyword evidence="1" id="KW-1133">Transmembrane helix</keyword>
<gene>
    <name evidence="2" type="ORF">TG4357_03642</name>
</gene>
<sequence>MALPIRTADPRFFVAAGCLAVSLAYVGGLFVFANPIRVSLAEIQNEAWEESPIRRRHYVTFPIGVTTNAPRFGLTLHIEIGLALSDGVSKSLESMIIEDTSLVMPALTEAIRLLLEDPDIGDLHRFQAELPDYVKDSLNKVLATDALPDPVIEVLILKLITTN</sequence>
<organism evidence="2 3">
    <name type="scientific">Thalassovita gelatinovora</name>
    <name type="common">Thalassobius gelatinovorus</name>
    <dbReference type="NCBI Taxonomy" id="53501"/>
    <lineage>
        <taxon>Bacteria</taxon>
        <taxon>Pseudomonadati</taxon>
        <taxon>Pseudomonadota</taxon>
        <taxon>Alphaproteobacteria</taxon>
        <taxon>Rhodobacterales</taxon>
        <taxon>Roseobacteraceae</taxon>
        <taxon>Thalassovita</taxon>
    </lineage>
</organism>
<dbReference type="EMBL" id="CYSA01000028">
    <property type="protein sequence ID" value="CUH68519.1"/>
    <property type="molecule type" value="Genomic_DNA"/>
</dbReference>
<feature type="transmembrane region" description="Helical" evidence="1">
    <location>
        <begin position="12"/>
        <end position="33"/>
    </location>
</feature>
<keyword evidence="1" id="KW-0812">Transmembrane</keyword>
<keyword evidence="1" id="KW-0472">Membrane</keyword>
<name>A0A0P1FK93_THAGE</name>
<evidence type="ECO:0000313" key="3">
    <source>
        <dbReference type="Proteomes" id="UP000051587"/>
    </source>
</evidence>
<dbReference type="AlphaFoldDB" id="A0A0P1FK93"/>
<dbReference type="Proteomes" id="UP000051587">
    <property type="component" value="Unassembled WGS sequence"/>
</dbReference>
<protein>
    <recommendedName>
        <fullName evidence="4">Flagellar protein FliL</fullName>
    </recommendedName>
</protein>
<dbReference type="RefSeq" id="WP_058264313.1">
    <property type="nucleotide sequence ID" value="NZ_CP051181.1"/>
</dbReference>
<reference evidence="2 3" key="1">
    <citation type="submission" date="2015-09" db="EMBL/GenBank/DDBJ databases">
        <authorList>
            <consortium name="Swine Surveillance"/>
        </authorList>
    </citation>
    <scope>NUCLEOTIDE SEQUENCE [LARGE SCALE GENOMIC DNA]</scope>
    <source>
        <strain evidence="2 3">CECT 4357</strain>
    </source>
</reference>
<evidence type="ECO:0000256" key="1">
    <source>
        <dbReference type="SAM" id="Phobius"/>
    </source>
</evidence>
<evidence type="ECO:0008006" key="4">
    <source>
        <dbReference type="Google" id="ProtNLM"/>
    </source>
</evidence>